<dbReference type="PANTHER" id="PTHR31631:SF0">
    <property type="entry name" value="PROTEIN NETWORKED 2D"/>
    <property type="match status" value="1"/>
</dbReference>
<accession>A0ABD1USQ8</accession>
<evidence type="ECO:0000259" key="4">
    <source>
        <dbReference type="PROSITE" id="PS51774"/>
    </source>
</evidence>
<dbReference type="InterPro" id="IPR056888">
    <property type="entry name" value="NET2A-D/KIP1-like_dom"/>
</dbReference>
<feature type="region of interest" description="Disordered" evidence="3">
    <location>
        <begin position="154"/>
        <end position="176"/>
    </location>
</feature>
<keyword evidence="6" id="KW-1185">Reference proteome</keyword>
<evidence type="ECO:0000313" key="5">
    <source>
        <dbReference type="EMBL" id="KAL2527991.1"/>
    </source>
</evidence>
<dbReference type="PROSITE" id="PS51774">
    <property type="entry name" value="NAB"/>
    <property type="match status" value="1"/>
</dbReference>
<gene>
    <name evidence="5" type="ORF">Fot_20592</name>
</gene>
<evidence type="ECO:0000313" key="6">
    <source>
        <dbReference type="Proteomes" id="UP001604277"/>
    </source>
</evidence>
<proteinExistence type="predicted"/>
<reference evidence="6" key="1">
    <citation type="submission" date="2024-07" db="EMBL/GenBank/DDBJ databases">
        <title>Two chromosome-level genome assemblies of Korean endemic species Abeliophyllum distichum and Forsythia ovata (Oleaceae).</title>
        <authorList>
            <person name="Jang H."/>
        </authorList>
    </citation>
    <scope>NUCLEOTIDE SEQUENCE [LARGE SCALE GENOMIC DNA]</scope>
</reference>
<feature type="coiled-coil region" evidence="2">
    <location>
        <begin position="617"/>
        <end position="683"/>
    </location>
</feature>
<comment type="caution">
    <text evidence="5">The sequence shown here is derived from an EMBL/GenBank/DDBJ whole genome shotgun (WGS) entry which is preliminary data.</text>
</comment>
<feature type="coiled-coil region" evidence="2">
    <location>
        <begin position="254"/>
        <end position="295"/>
    </location>
</feature>
<keyword evidence="1 2" id="KW-0175">Coiled coil</keyword>
<feature type="coiled-coil region" evidence="2">
    <location>
        <begin position="815"/>
        <end position="879"/>
    </location>
</feature>
<protein>
    <submittedName>
        <fullName evidence="5">Protein NETWORKED 2D</fullName>
    </submittedName>
</protein>
<feature type="region of interest" description="Disordered" evidence="3">
    <location>
        <begin position="300"/>
        <end position="323"/>
    </location>
</feature>
<dbReference type="InterPro" id="IPR011684">
    <property type="entry name" value="NAB"/>
</dbReference>
<dbReference type="InterPro" id="IPR056889">
    <property type="entry name" value="NET2A-D/KIP1-like_C"/>
</dbReference>
<dbReference type="PANTHER" id="PTHR31631">
    <property type="entry name" value="PROTEIN NETWORKED 2D"/>
    <property type="match status" value="1"/>
</dbReference>
<dbReference type="Pfam" id="PF24918">
    <property type="entry name" value="NET2A_C"/>
    <property type="match status" value="1"/>
</dbReference>
<feature type="domain" description="NAB" evidence="4">
    <location>
        <begin position="10"/>
        <end position="90"/>
    </location>
</feature>
<evidence type="ECO:0000256" key="1">
    <source>
        <dbReference type="ARBA" id="ARBA00023054"/>
    </source>
</evidence>
<sequence length="962" mass="111299">MLQRAASNAYSWWWASHIRTKQSKWLEQSLQDMEEKVQHVIKLIEEDGDSFAKRAEMYYKKRPELLHFVEDSYRAFRALAERYDHLSNDLQKANHTIATVFPEQVQFAMDEDDECSNLKIPKNSQVPAVNMENIPKVPKAPSKDLKGLITASSKQFPAKKSSKTENTRKNVVESGLSKSGALEEIDKLQKEILALQTVKEFVKSSYEIGLEKYWGIENQIMEMQQKVCSLQDEFGVDRVIEDDEARTLMAKAALKSCQETLVQLQEKQERSARDAKEEYDKIEDIRQRLDSLRHEYLRDKTDIEKQTENDKSANLGDESKSLTKEVDDMIQERQEIDTMDKKMDQNVVGSMESLTVTELAETIDQLANKVINLETEVSSQTVLINTLRTEVDDLQAQIQNLEGENETGIDETRNLISRVKEIDDKFHMIQDLNKKVEEQNGNLEMNFVKACSSLDHLSEKLTSVKLDEEIEVTNLLLDENLIMMKTENTKDVREEDINEQSPEESVRNQQAEGKDENLNTMKTENTKDVREEDINEQIPEESVHNQQGEGEEITKESIVLLDSKPLEQVSVEHSNKTGNDLVNAEPQKDTGKEDELDWLQKLMNGMEDREKILLTEYTTILRNYKDVKRKLNDMEKKDLESQSEKAVHVRELSDTIAKRDEEIQHLRQKLNHLQGTFSELKEDSAPVADTSEDRGIKSEAQTEVLELHEDLITAKEDDIKFVLIDQAPAISVVEEKLRMDIDAILDENLDFWLRFSTSFHLIQKFQSEVQDLQNEISKTKEKKRVMGSISTELKSEVRPMYKHLREIQTELTMWLEQSVSLNEELKRRLESLSNIQEKITIALKEGVEEDEIKFSSHQAAKFQGEVVNMKQENNKVREELQAGLDHVNALQLEIEKTLTKLNEEFEITGDQARPQLSHLESRARIPLRSFIFGTKQKKQKHSIFSSMLLNRRYQVPRDDLPL</sequence>
<feature type="compositionally biased region" description="Basic and acidic residues" evidence="3">
    <location>
        <begin position="162"/>
        <end position="171"/>
    </location>
</feature>
<dbReference type="Proteomes" id="UP001604277">
    <property type="component" value="Unassembled WGS sequence"/>
</dbReference>
<dbReference type="Pfam" id="PF07765">
    <property type="entry name" value="KIP1"/>
    <property type="match status" value="1"/>
</dbReference>
<evidence type="ECO:0000256" key="3">
    <source>
        <dbReference type="SAM" id="MobiDB-lite"/>
    </source>
</evidence>
<feature type="region of interest" description="Disordered" evidence="3">
    <location>
        <begin position="572"/>
        <end position="591"/>
    </location>
</feature>
<organism evidence="5 6">
    <name type="scientific">Forsythia ovata</name>
    <dbReference type="NCBI Taxonomy" id="205694"/>
    <lineage>
        <taxon>Eukaryota</taxon>
        <taxon>Viridiplantae</taxon>
        <taxon>Streptophyta</taxon>
        <taxon>Embryophyta</taxon>
        <taxon>Tracheophyta</taxon>
        <taxon>Spermatophyta</taxon>
        <taxon>Magnoliopsida</taxon>
        <taxon>eudicotyledons</taxon>
        <taxon>Gunneridae</taxon>
        <taxon>Pentapetalae</taxon>
        <taxon>asterids</taxon>
        <taxon>lamiids</taxon>
        <taxon>Lamiales</taxon>
        <taxon>Oleaceae</taxon>
        <taxon>Forsythieae</taxon>
        <taxon>Forsythia</taxon>
    </lineage>
</organism>
<dbReference type="EMBL" id="JBFOLJ010000006">
    <property type="protein sequence ID" value="KAL2527991.1"/>
    <property type="molecule type" value="Genomic_DNA"/>
</dbReference>
<evidence type="ECO:0000256" key="2">
    <source>
        <dbReference type="SAM" id="Coils"/>
    </source>
</evidence>
<name>A0ABD1USQ8_9LAMI</name>
<dbReference type="AlphaFoldDB" id="A0ABD1USQ8"/>
<dbReference type="Pfam" id="PF25014">
    <property type="entry name" value="NET2A"/>
    <property type="match status" value="1"/>
</dbReference>
<feature type="coiled-coil region" evidence="2">
    <location>
        <begin position="356"/>
        <end position="411"/>
    </location>
</feature>
<feature type="region of interest" description="Disordered" evidence="3">
    <location>
        <begin position="487"/>
        <end position="551"/>
    </location>
</feature>